<reference evidence="1 2" key="1">
    <citation type="submission" date="2020-02" db="EMBL/GenBank/DDBJ databases">
        <authorList>
            <person name="Feng H."/>
        </authorList>
    </citation>
    <scope>NUCLEOTIDE SEQUENCE [LARGE SCALE GENOMIC DNA]</scope>
    <source>
        <strain evidence="1 2">Gsoil 114</strain>
    </source>
</reference>
<sequence>MQEQNPSIDTAALQEINRKIDILDKRLNQLYRRVTQIEHYIQYQQQQWRKC</sequence>
<dbReference type="EMBL" id="JAAIWK010000024">
    <property type="protein sequence ID" value="NEY20998.1"/>
    <property type="molecule type" value="Genomic_DNA"/>
</dbReference>
<dbReference type="RefSeq" id="WP_155918489.1">
    <property type="nucleotide sequence ID" value="NZ_JAAIWK010000024.1"/>
</dbReference>
<dbReference type="Proteomes" id="UP000476934">
    <property type="component" value="Unassembled WGS sequence"/>
</dbReference>
<dbReference type="AlphaFoldDB" id="A0A6M0PC07"/>
<evidence type="ECO:0000313" key="2">
    <source>
        <dbReference type="Proteomes" id="UP000476934"/>
    </source>
</evidence>
<proteinExistence type="predicted"/>
<comment type="caution">
    <text evidence="1">The sequence shown here is derived from an EMBL/GenBank/DDBJ whole genome shotgun (WGS) entry which is preliminary data.</text>
</comment>
<accession>A0A6M0PC07</accession>
<keyword evidence="2" id="KW-1185">Reference proteome</keyword>
<evidence type="ECO:0000313" key="1">
    <source>
        <dbReference type="EMBL" id="NEY20998.1"/>
    </source>
</evidence>
<name>A0A6M0PC07_9BACI</name>
<gene>
    <name evidence="1" type="ORF">G4D61_13660</name>
</gene>
<reference evidence="1 2" key="2">
    <citation type="submission" date="2020-03" db="EMBL/GenBank/DDBJ databases">
        <title>Bacillus aquiflavi sp. nov., isolated from yellow water of strong flavor Chinese baijiu in Yibin region of China.</title>
        <authorList>
            <person name="Xie J."/>
        </authorList>
    </citation>
    <scope>NUCLEOTIDE SEQUENCE [LARGE SCALE GENOMIC DNA]</scope>
    <source>
        <strain evidence="1 2">Gsoil 114</strain>
    </source>
</reference>
<organism evidence="1 2">
    <name type="scientific">Heyndrickxia ginsengihumi</name>
    <dbReference type="NCBI Taxonomy" id="363870"/>
    <lineage>
        <taxon>Bacteria</taxon>
        <taxon>Bacillati</taxon>
        <taxon>Bacillota</taxon>
        <taxon>Bacilli</taxon>
        <taxon>Bacillales</taxon>
        <taxon>Bacillaceae</taxon>
        <taxon>Heyndrickxia</taxon>
    </lineage>
</organism>
<protein>
    <submittedName>
        <fullName evidence="1">Uncharacterized protein</fullName>
    </submittedName>
</protein>